<dbReference type="OrthoDB" id="408631at2759"/>
<dbReference type="PANTHER" id="PTHR23024:SF212">
    <property type="entry name" value="CARBOXYLESTERASE 9-RELATED"/>
    <property type="match status" value="1"/>
</dbReference>
<keyword evidence="4" id="KW-1185">Reference proteome</keyword>
<comment type="caution">
    <text evidence="3">The sequence shown here is derived from an EMBL/GenBank/DDBJ whole genome shotgun (WGS) entry which is preliminary data.</text>
</comment>
<organism evidence="3 4">
    <name type="scientific">Corchorus olitorius</name>
    <dbReference type="NCBI Taxonomy" id="93759"/>
    <lineage>
        <taxon>Eukaryota</taxon>
        <taxon>Viridiplantae</taxon>
        <taxon>Streptophyta</taxon>
        <taxon>Embryophyta</taxon>
        <taxon>Tracheophyta</taxon>
        <taxon>Spermatophyta</taxon>
        <taxon>Magnoliopsida</taxon>
        <taxon>eudicotyledons</taxon>
        <taxon>Gunneridae</taxon>
        <taxon>Pentapetalae</taxon>
        <taxon>rosids</taxon>
        <taxon>malvids</taxon>
        <taxon>Malvales</taxon>
        <taxon>Malvaceae</taxon>
        <taxon>Grewioideae</taxon>
        <taxon>Apeibeae</taxon>
        <taxon>Corchorus</taxon>
    </lineage>
</organism>
<evidence type="ECO:0000259" key="2">
    <source>
        <dbReference type="Pfam" id="PF07859"/>
    </source>
</evidence>
<keyword evidence="3" id="KW-0378">Hydrolase</keyword>
<feature type="domain" description="Alpha/beta hydrolase fold-3" evidence="2">
    <location>
        <begin position="77"/>
        <end position="289"/>
    </location>
</feature>
<dbReference type="EMBL" id="AWUE01014933">
    <property type="protein sequence ID" value="OMP00553.1"/>
    <property type="molecule type" value="Genomic_DNA"/>
</dbReference>
<dbReference type="PANTHER" id="PTHR23024">
    <property type="entry name" value="ARYLACETAMIDE DEACETYLASE"/>
    <property type="match status" value="1"/>
</dbReference>
<dbReference type="GO" id="GO:0016787">
    <property type="term" value="F:hydrolase activity"/>
    <property type="evidence" value="ECO:0007669"/>
    <property type="project" value="UniProtKB-KW"/>
</dbReference>
<accession>A0A1R3K0C5</accession>
<proteinExistence type="inferred from homology"/>
<protein>
    <submittedName>
        <fullName evidence="3">Alpha/beta hydrolase-3</fullName>
    </submittedName>
</protein>
<evidence type="ECO:0000313" key="4">
    <source>
        <dbReference type="Proteomes" id="UP000187203"/>
    </source>
</evidence>
<comment type="similarity">
    <text evidence="1">Belongs to the 'GDXG' lipolytic enzyme family.</text>
</comment>
<dbReference type="InterPro" id="IPR050466">
    <property type="entry name" value="Carboxylest/Gibb_receptor"/>
</dbReference>
<reference evidence="4" key="1">
    <citation type="submission" date="2013-09" db="EMBL/GenBank/DDBJ databases">
        <title>Corchorus olitorius genome sequencing.</title>
        <authorList>
            <person name="Alam M."/>
            <person name="Haque M.S."/>
            <person name="Islam M.S."/>
            <person name="Emdad E.M."/>
            <person name="Islam M.M."/>
            <person name="Ahmed B."/>
            <person name="Halim A."/>
            <person name="Hossen Q.M.M."/>
            <person name="Hossain M.Z."/>
            <person name="Ahmed R."/>
            <person name="Khan M.M."/>
            <person name="Islam R."/>
            <person name="Rashid M.M."/>
            <person name="Khan S.A."/>
            <person name="Rahman M.S."/>
            <person name="Alam M."/>
            <person name="Yahiya A.S."/>
            <person name="Khan M.S."/>
            <person name="Azam M.S."/>
            <person name="Haque T."/>
            <person name="Lashkar M.Z.H."/>
            <person name="Akhand A.I."/>
            <person name="Morshed G."/>
            <person name="Roy S."/>
            <person name="Uddin K.S."/>
            <person name="Rabeya T."/>
            <person name="Hossain A.S."/>
            <person name="Chowdhury A."/>
            <person name="Snigdha A.R."/>
            <person name="Mortoza M.S."/>
            <person name="Matin S.A."/>
            <person name="Hoque S.M.E."/>
            <person name="Islam M.K."/>
            <person name="Roy D.K."/>
            <person name="Haider R."/>
            <person name="Moosa M.M."/>
            <person name="Elias S.M."/>
            <person name="Hasan A.M."/>
            <person name="Jahan S."/>
            <person name="Shafiuddin M."/>
            <person name="Mahmood N."/>
            <person name="Shommy N.S."/>
        </authorList>
    </citation>
    <scope>NUCLEOTIDE SEQUENCE [LARGE SCALE GENOMIC DNA]</scope>
    <source>
        <strain evidence="4">cv. O-4</strain>
    </source>
</reference>
<dbReference type="SUPFAM" id="SSF53474">
    <property type="entry name" value="alpha/beta-Hydrolases"/>
    <property type="match status" value="1"/>
</dbReference>
<dbReference type="STRING" id="93759.A0A1R3K0C5"/>
<dbReference type="InterPro" id="IPR013094">
    <property type="entry name" value="AB_hydrolase_3"/>
</dbReference>
<dbReference type="Gene3D" id="3.40.50.1820">
    <property type="entry name" value="alpha/beta hydrolase"/>
    <property type="match status" value="1"/>
</dbReference>
<sequence>MSKFDPYEHLNIRLNPDGTVTRLLNFPSADANPEALPGNPTVSKDVTINLETKVWARIYLPTKLPSNDNTVARLPIIFYFHGGRFIFYTPANVMAHQACSTLASEIPAVVVSVNYRHAPEHRLPAQYEDAVDAIHWVKKQAFDPQGEKWLRDYGDFTRCYLDGRGNGGNIAFHAALRALSTDITPLKINGIILNQPMFGGVQRMPSEINYATDQLMPLPVIDLIWELALPKGTDRDHRFCNPLSDGPFKHKICSIGRCLVIGFNMDPLFDRMQAFVQMLVKNGVQVEARFDDVGFRDIDLVDKRRAQAVLNFIKDFII</sequence>
<evidence type="ECO:0000313" key="3">
    <source>
        <dbReference type="EMBL" id="OMP00553.1"/>
    </source>
</evidence>
<gene>
    <name evidence="3" type="ORF">COLO4_12595</name>
</gene>
<evidence type="ECO:0000256" key="1">
    <source>
        <dbReference type="ARBA" id="ARBA00010515"/>
    </source>
</evidence>
<dbReference type="Proteomes" id="UP000187203">
    <property type="component" value="Unassembled WGS sequence"/>
</dbReference>
<name>A0A1R3K0C5_9ROSI</name>
<dbReference type="InterPro" id="IPR029058">
    <property type="entry name" value="AB_hydrolase_fold"/>
</dbReference>
<dbReference type="Pfam" id="PF07859">
    <property type="entry name" value="Abhydrolase_3"/>
    <property type="match status" value="1"/>
</dbReference>
<dbReference type="AlphaFoldDB" id="A0A1R3K0C5"/>